<dbReference type="Pfam" id="PF00582">
    <property type="entry name" value="Usp"/>
    <property type="match status" value="1"/>
</dbReference>
<dbReference type="InterPro" id="IPR014729">
    <property type="entry name" value="Rossmann-like_a/b/a_fold"/>
</dbReference>
<evidence type="ECO:0000313" key="3">
    <source>
        <dbReference type="EMBL" id="RYP88782.1"/>
    </source>
</evidence>
<dbReference type="EMBL" id="SDKM01000002">
    <property type="protein sequence ID" value="RYP88782.1"/>
    <property type="molecule type" value="Genomic_DNA"/>
</dbReference>
<dbReference type="PRINTS" id="PR01438">
    <property type="entry name" value="UNVRSLSTRESS"/>
</dbReference>
<organism evidence="3 4">
    <name type="scientific">Nocardioides guangzhouensis</name>
    <dbReference type="NCBI Taxonomy" id="2497878"/>
    <lineage>
        <taxon>Bacteria</taxon>
        <taxon>Bacillati</taxon>
        <taxon>Actinomycetota</taxon>
        <taxon>Actinomycetes</taxon>
        <taxon>Propionibacteriales</taxon>
        <taxon>Nocardioidaceae</taxon>
        <taxon>Nocardioides</taxon>
    </lineage>
</organism>
<dbReference type="InterPro" id="IPR006015">
    <property type="entry name" value="Universal_stress_UspA"/>
</dbReference>
<proteinExistence type="inferred from homology"/>
<dbReference type="SUPFAM" id="SSF52402">
    <property type="entry name" value="Adenine nucleotide alpha hydrolases-like"/>
    <property type="match status" value="1"/>
</dbReference>
<evidence type="ECO:0000256" key="1">
    <source>
        <dbReference type="ARBA" id="ARBA00008791"/>
    </source>
</evidence>
<name>A0A4Q4ZK96_9ACTN</name>
<feature type="domain" description="UspA" evidence="2">
    <location>
        <begin position="8"/>
        <end position="143"/>
    </location>
</feature>
<evidence type="ECO:0000259" key="2">
    <source>
        <dbReference type="Pfam" id="PF00582"/>
    </source>
</evidence>
<dbReference type="OrthoDB" id="6174426at2"/>
<dbReference type="InterPro" id="IPR006016">
    <property type="entry name" value="UspA"/>
</dbReference>
<comment type="similarity">
    <text evidence="1">Belongs to the universal stress protein A family.</text>
</comment>
<dbReference type="Proteomes" id="UP000295198">
    <property type="component" value="Unassembled WGS sequence"/>
</dbReference>
<dbReference type="AlphaFoldDB" id="A0A4Q4ZK96"/>
<protein>
    <submittedName>
        <fullName evidence="3">Universal stress protein</fullName>
    </submittedName>
</protein>
<dbReference type="Gene3D" id="3.40.50.620">
    <property type="entry name" value="HUPs"/>
    <property type="match status" value="1"/>
</dbReference>
<reference evidence="3 4" key="1">
    <citation type="submission" date="2019-01" db="EMBL/GenBank/DDBJ databases">
        <title>Nocardioides guangzhouensis sp. nov., an actinobacterium isolated from soil.</title>
        <authorList>
            <person name="Fu Y."/>
            <person name="Cai Y."/>
            <person name="Lin Z."/>
            <person name="Chen P."/>
        </authorList>
    </citation>
    <scope>NUCLEOTIDE SEQUENCE [LARGE SCALE GENOMIC DNA]</scope>
    <source>
        <strain evidence="3 4">130</strain>
    </source>
</reference>
<dbReference type="PANTHER" id="PTHR46268">
    <property type="entry name" value="STRESS RESPONSE PROTEIN NHAX"/>
    <property type="match status" value="1"/>
</dbReference>
<sequence length="162" mass="16988">MELDGGLLVGHDGSRPAGEAVRWAAKMATRLGCPLHVVRTWSLSSAPRPASARGGYVPPMTDFEAAVLERLEHDIAALGLPIDVDLHCHVLHGSSGRRLTEASEGADMLVVGSRGAGGFRGLRFGSTADQVVRHAVCPVVVVPVDGSDDPADLDAQLRAQPQ</sequence>
<accession>A0A4Q4ZK96</accession>
<keyword evidence="4" id="KW-1185">Reference proteome</keyword>
<dbReference type="PANTHER" id="PTHR46268:SF6">
    <property type="entry name" value="UNIVERSAL STRESS PROTEIN UP12"/>
    <property type="match status" value="1"/>
</dbReference>
<dbReference type="CDD" id="cd00293">
    <property type="entry name" value="USP-like"/>
    <property type="match status" value="1"/>
</dbReference>
<comment type="caution">
    <text evidence="3">The sequence shown here is derived from an EMBL/GenBank/DDBJ whole genome shotgun (WGS) entry which is preliminary data.</text>
</comment>
<evidence type="ECO:0000313" key="4">
    <source>
        <dbReference type="Proteomes" id="UP000295198"/>
    </source>
</evidence>
<gene>
    <name evidence="3" type="ORF">EKO23_02315</name>
</gene>